<keyword evidence="5" id="KW-1185">Reference proteome</keyword>
<feature type="signal peptide" evidence="2">
    <location>
        <begin position="1"/>
        <end position="28"/>
    </location>
</feature>
<feature type="domain" description="Glycosyl hydrolase family 13 catalytic" evidence="3">
    <location>
        <begin position="40"/>
        <end position="420"/>
    </location>
</feature>
<dbReference type="EMBL" id="BRXR01000001">
    <property type="protein sequence ID" value="GLC29262.1"/>
    <property type="molecule type" value="Genomic_DNA"/>
</dbReference>
<dbReference type="Gene3D" id="3.90.400.10">
    <property type="entry name" value="Oligo-1,6-glucosidase, Domain 2"/>
    <property type="match status" value="1"/>
</dbReference>
<comment type="similarity">
    <text evidence="1">Belongs to the glycosyl hydrolase 13 family.</text>
</comment>
<evidence type="ECO:0000256" key="2">
    <source>
        <dbReference type="SAM" id="SignalP"/>
    </source>
</evidence>
<dbReference type="InterPro" id="IPR045857">
    <property type="entry name" value="O16G_dom_2"/>
</dbReference>
<evidence type="ECO:0000313" key="5">
    <source>
        <dbReference type="Proteomes" id="UP001208567"/>
    </source>
</evidence>
<dbReference type="Gene3D" id="2.60.40.1180">
    <property type="entry name" value="Golgi alpha-mannosidase II"/>
    <property type="match status" value="1"/>
</dbReference>
<sequence length="504" mass="57923">MKIKKIIYFLVLCIVSTLFFGCTRQTVAQNDGYEGRVFYEIFVRSFKDSNGDGKGDIKGITQKLDYIKGLGVKGIWLTPINSSPSYHGYDVSDYYKINPEYGTMDDFKELIKEAHKEGIMVLMDLVMNHTSLENQWFKEASKDKNSKFRDYYIWADKNTDVNEMSSINTFPWTKLNDDYYYSIFWSGMPDLNYDNSAVRDEMKKVAKFYLDMGVDGFRLDAAMHIYKESDKNVQWWKEFNDYVKAQNKNAVLLGEVWSNTKTIAPYFKGLDSTFNFPLGDAIINMVNSSNGLLVSEQIKSAYEYYDKFNKNYIDSPFLTNHDMDRVANKCNGDSDKMKKAAAILLTLPGTPFIYYGEETGMMGGKPDEKIREPFIWDNKDKAQNTSWEPINNVVDDVAVNIEQSNKGSILNFYKQMIAIRNNSEVLKHGNFGTIESDEASVFAFKRTLNNDSVYVLINLGDKSVKQSIDLKNAKVIYSNKRKDKKLKFNGNVNLIDGEILIIEK</sequence>
<keyword evidence="2" id="KW-0732">Signal</keyword>
<gene>
    <name evidence="4" type="ORF">bsdE14_06720</name>
</gene>
<dbReference type="InterPro" id="IPR013780">
    <property type="entry name" value="Glyco_hydro_b"/>
</dbReference>
<organism evidence="4 5">
    <name type="scientific">Clostridium omnivorum</name>
    <dbReference type="NCBI Taxonomy" id="1604902"/>
    <lineage>
        <taxon>Bacteria</taxon>
        <taxon>Bacillati</taxon>
        <taxon>Bacillota</taxon>
        <taxon>Clostridia</taxon>
        <taxon>Eubacteriales</taxon>
        <taxon>Clostridiaceae</taxon>
        <taxon>Clostridium</taxon>
    </lineage>
</organism>
<evidence type="ECO:0000313" key="4">
    <source>
        <dbReference type="EMBL" id="GLC29262.1"/>
    </source>
</evidence>
<dbReference type="InterPro" id="IPR017853">
    <property type="entry name" value="GH"/>
</dbReference>
<accession>A0ABQ5N235</accession>
<feature type="chain" id="PRO_5045515319" evidence="2">
    <location>
        <begin position="29"/>
        <end position="504"/>
    </location>
</feature>
<dbReference type="SUPFAM" id="SSF51445">
    <property type="entry name" value="(Trans)glycosidases"/>
    <property type="match status" value="1"/>
</dbReference>
<dbReference type="PROSITE" id="PS51257">
    <property type="entry name" value="PROKAR_LIPOPROTEIN"/>
    <property type="match status" value="1"/>
</dbReference>
<dbReference type="Gene3D" id="3.20.20.80">
    <property type="entry name" value="Glycosidases"/>
    <property type="match status" value="1"/>
</dbReference>
<dbReference type="PANTHER" id="PTHR10357:SF179">
    <property type="entry name" value="NEUTRAL AND BASIC AMINO ACID TRANSPORT PROTEIN RBAT"/>
    <property type="match status" value="1"/>
</dbReference>
<dbReference type="Pfam" id="PF00128">
    <property type="entry name" value="Alpha-amylase"/>
    <property type="match status" value="1"/>
</dbReference>
<dbReference type="PANTHER" id="PTHR10357">
    <property type="entry name" value="ALPHA-AMYLASE FAMILY MEMBER"/>
    <property type="match status" value="1"/>
</dbReference>
<comment type="caution">
    <text evidence="4">The sequence shown here is derived from an EMBL/GenBank/DDBJ whole genome shotgun (WGS) entry which is preliminary data.</text>
</comment>
<dbReference type="CDD" id="cd11316">
    <property type="entry name" value="AmyAc_bac2_AmyA"/>
    <property type="match status" value="1"/>
</dbReference>
<proteinExistence type="inferred from homology"/>
<dbReference type="SUPFAM" id="SSF51011">
    <property type="entry name" value="Glycosyl hydrolase domain"/>
    <property type="match status" value="1"/>
</dbReference>
<reference evidence="4 5" key="1">
    <citation type="journal article" date="2024" name="Int. J. Syst. Evol. Microbiol.">
        <title>Clostridium omnivorum sp. nov., isolated from anoxic soil under the treatment of reductive soil disinfestation.</title>
        <authorList>
            <person name="Ueki A."/>
            <person name="Tonouchi A."/>
            <person name="Kaku N."/>
            <person name="Honma S."/>
            <person name="Ueki K."/>
        </authorList>
    </citation>
    <scope>NUCLEOTIDE SEQUENCE [LARGE SCALE GENOMIC DNA]</scope>
    <source>
        <strain evidence="4 5">E14</strain>
    </source>
</reference>
<dbReference type="Proteomes" id="UP001208567">
    <property type="component" value="Unassembled WGS sequence"/>
</dbReference>
<dbReference type="RefSeq" id="WP_264848549.1">
    <property type="nucleotide sequence ID" value="NZ_BRXR01000001.1"/>
</dbReference>
<evidence type="ECO:0000259" key="3">
    <source>
        <dbReference type="SMART" id="SM00642"/>
    </source>
</evidence>
<evidence type="ECO:0000256" key="1">
    <source>
        <dbReference type="ARBA" id="ARBA00008061"/>
    </source>
</evidence>
<dbReference type="SMART" id="SM00642">
    <property type="entry name" value="Aamy"/>
    <property type="match status" value="1"/>
</dbReference>
<protein>
    <submittedName>
        <fullName evidence="4">Alpha-amylase</fullName>
    </submittedName>
</protein>
<name>A0ABQ5N235_9CLOT</name>
<dbReference type="InterPro" id="IPR006047">
    <property type="entry name" value="GH13_cat_dom"/>
</dbReference>